<reference evidence="2" key="1">
    <citation type="journal article" date="2017" name="Front. Plant Sci.">
        <title>Climate Clever Clovers: New Paradigm to Reduce the Environmental Footprint of Ruminants by Breeding Low Methanogenic Forages Utilizing Haplotype Variation.</title>
        <authorList>
            <person name="Kaur P."/>
            <person name="Appels R."/>
            <person name="Bayer P.E."/>
            <person name="Keeble-Gagnere G."/>
            <person name="Wang J."/>
            <person name="Hirakawa H."/>
            <person name="Shirasawa K."/>
            <person name="Vercoe P."/>
            <person name="Stefanova K."/>
            <person name="Durmic Z."/>
            <person name="Nichols P."/>
            <person name="Revell C."/>
            <person name="Isobe S.N."/>
            <person name="Edwards D."/>
            <person name="Erskine W."/>
        </authorList>
    </citation>
    <scope>NUCLEOTIDE SEQUENCE [LARGE SCALE GENOMIC DNA]</scope>
    <source>
        <strain evidence="2">cv. Daliak</strain>
    </source>
</reference>
<evidence type="ECO:0000313" key="1">
    <source>
        <dbReference type="EMBL" id="GAU34255.1"/>
    </source>
</evidence>
<keyword evidence="2" id="KW-1185">Reference proteome</keyword>
<organism evidence="1 2">
    <name type="scientific">Trifolium subterraneum</name>
    <name type="common">Subterranean clover</name>
    <dbReference type="NCBI Taxonomy" id="3900"/>
    <lineage>
        <taxon>Eukaryota</taxon>
        <taxon>Viridiplantae</taxon>
        <taxon>Streptophyta</taxon>
        <taxon>Embryophyta</taxon>
        <taxon>Tracheophyta</taxon>
        <taxon>Spermatophyta</taxon>
        <taxon>Magnoliopsida</taxon>
        <taxon>eudicotyledons</taxon>
        <taxon>Gunneridae</taxon>
        <taxon>Pentapetalae</taxon>
        <taxon>rosids</taxon>
        <taxon>fabids</taxon>
        <taxon>Fabales</taxon>
        <taxon>Fabaceae</taxon>
        <taxon>Papilionoideae</taxon>
        <taxon>50 kb inversion clade</taxon>
        <taxon>NPAAA clade</taxon>
        <taxon>Hologalegina</taxon>
        <taxon>IRL clade</taxon>
        <taxon>Trifolieae</taxon>
        <taxon>Trifolium</taxon>
    </lineage>
</organism>
<dbReference type="EMBL" id="DF973549">
    <property type="protein sequence ID" value="GAU34255.1"/>
    <property type="molecule type" value="Genomic_DNA"/>
</dbReference>
<dbReference type="Proteomes" id="UP000242715">
    <property type="component" value="Unassembled WGS sequence"/>
</dbReference>
<sequence length="150" mass="16780">MKYHIKWKAYKSVTAQFNVQPNVNVNANNVQPNADDAQASTQLLKHFLNLMSIILFIRFVSTDDTGVDDGCTSTASKWQRMENAPMERAGHEKVGPETDGFQAAPIAHLLEQMIAAMQTSNRRVEEMEMGIKEITAAIKEIVALMKTNNK</sequence>
<name>A0A2Z6NEC2_TRISU</name>
<accession>A0A2Z6NEC2</accession>
<protein>
    <submittedName>
        <fullName evidence="1">Uncharacterized protein</fullName>
    </submittedName>
</protein>
<evidence type="ECO:0000313" key="2">
    <source>
        <dbReference type="Proteomes" id="UP000242715"/>
    </source>
</evidence>
<dbReference type="AlphaFoldDB" id="A0A2Z6NEC2"/>
<gene>
    <name evidence="1" type="ORF">TSUD_210370</name>
</gene>
<proteinExistence type="predicted"/>